<protein>
    <recommendedName>
        <fullName evidence="9">Tripartite motif-containing protein 45</fullName>
    </recommendedName>
</protein>
<evidence type="ECO:0000256" key="2">
    <source>
        <dbReference type="ARBA" id="ARBA00022771"/>
    </source>
</evidence>
<dbReference type="PROSITE" id="PS00518">
    <property type="entry name" value="ZF_RING_1"/>
    <property type="match status" value="1"/>
</dbReference>
<reference evidence="7 8" key="1">
    <citation type="submission" date="2024-05" db="EMBL/GenBank/DDBJ databases">
        <title>The nuclear and mitochondrial genome assemblies of Tetragonisca angustula (Apidae: Meliponini), a tiny yet remarkable pollinator in the Neotropics.</title>
        <authorList>
            <person name="Ferrari R."/>
            <person name="Ricardo P.C."/>
            <person name="Dias F.C."/>
            <person name="Araujo N.S."/>
            <person name="Soares D.O."/>
            <person name="Zhou Q.-S."/>
            <person name="Zhu C.-D."/>
            <person name="Coutinho L."/>
            <person name="Airas M.C."/>
            <person name="Batista T.M."/>
        </authorList>
    </citation>
    <scope>NUCLEOTIDE SEQUENCE [LARGE SCALE GENOMIC DNA]</scope>
    <source>
        <strain evidence="7">ASF017062</strain>
        <tissue evidence="7">Abdomen</tissue>
    </source>
</reference>
<name>A0AAW1AI01_9HYME</name>
<evidence type="ECO:0008006" key="9">
    <source>
        <dbReference type="Google" id="ProtNLM"/>
    </source>
</evidence>
<dbReference type="InterPro" id="IPR013083">
    <property type="entry name" value="Znf_RING/FYVE/PHD"/>
</dbReference>
<dbReference type="InterPro" id="IPR017907">
    <property type="entry name" value="Znf_RING_CS"/>
</dbReference>
<feature type="domain" description="B box-type" evidence="6">
    <location>
        <begin position="270"/>
        <end position="312"/>
    </location>
</feature>
<dbReference type="SUPFAM" id="SSF57845">
    <property type="entry name" value="B-box zinc-binding domain"/>
    <property type="match status" value="1"/>
</dbReference>
<dbReference type="InterPro" id="IPR001841">
    <property type="entry name" value="Znf_RING"/>
</dbReference>
<dbReference type="PANTHER" id="PTHR25462:SF296">
    <property type="entry name" value="MEIOTIC P26, ISOFORM F"/>
    <property type="match status" value="1"/>
</dbReference>
<evidence type="ECO:0000259" key="5">
    <source>
        <dbReference type="PROSITE" id="PS50089"/>
    </source>
</evidence>
<organism evidence="7 8">
    <name type="scientific">Tetragonisca angustula</name>
    <dbReference type="NCBI Taxonomy" id="166442"/>
    <lineage>
        <taxon>Eukaryota</taxon>
        <taxon>Metazoa</taxon>
        <taxon>Ecdysozoa</taxon>
        <taxon>Arthropoda</taxon>
        <taxon>Hexapoda</taxon>
        <taxon>Insecta</taxon>
        <taxon>Pterygota</taxon>
        <taxon>Neoptera</taxon>
        <taxon>Endopterygota</taxon>
        <taxon>Hymenoptera</taxon>
        <taxon>Apocrita</taxon>
        <taxon>Aculeata</taxon>
        <taxon>Apoidea</taxon>
        <taxon>Anthophila</taxon>
        <taxon>Apidae</taxon>
        <taxon>Tetragonisca</taxon>
    </lineage>
</organism>
<dbReference type="Gene3D" id="3.30.160.60">
    <property type="entry name" value="Classic Zinc Finger"/>
    <property type="match status" value="1"/>
</dbReference>
<dbReference type="Proteomes" id="UP001432146">
    <property type="component" value="Unassembled WGS sequence"/>
</dbReference>
<keyword evidence="2 4" id="KW-0863">Zinc-finger</keyword>
<evidence type="ECO:0000259" key="6">
    <source>
        <dbReference type="PROSITE" id="PS50119"/>
    </source>
</evidence>
<keyword evidence="8" id="KW-1185">Reference proteome</keyword>
<evidence type="ECO:0000313" key="8">
    <source>
        <dbReference type="Proteomes" id="UP001432146"/>
    </source>
</evidence>
<evidence type="ECO:0000256" key="1">
    <source>
        <dbReference type="ARBA" id="ARBA00022723"/>
    </source>
</evidence>
<evidence type="ECO:0000256" key="4">
    <source>
        <dbReference type="PROSITE-ProRule" id="PRU00024"/>
    </source>
</evidence>
<dbReference type="PROSITE" id="PS50089">
    <property type="entry name" value="ZF_RING_2"/>
    <property type="match status" value="1"/>
</dbReference>
<gene>
    <name evidence="7" type="ORF">QLX08_001618</name>
</gene>
<evidence type="ECO:0000313" key="7">
    <source>
        <dbReference type="EMBL" id="KAK9308458.1"/>
    </source>
</evidence>
<dbReference type="Gene3D" id="3.30.40.10">
    <property type="entry name" value="Zinc/RING finger domain, C3HC4 (zinc finger)"/>
    <property type="match status" value="1"/>
</dbReference>
<dbReference type="SMART" id="SM00184">
    <property type="entry name" value="RING"/>
    <property type="match status" value="2"/>
</dbReference>
<accession>A0AAW1AI01</accession>
<dbReference type="InterPro" id="IPR000315">
    <property type="entry name" value="Znf_B-box"/>
</dbReference>
<proteinExistence type="predicted"/>
<dbReference type="PROSITE" id="PS50119">
    <property type="entry name" value="ZF_BBOX"/>
    <property type="match status" value="1"/>
</dbReference>
<dbReference type="InterPro" id="IPR047153">
    <property type="entry name" value="TRIM45/56/19-like"/>
</dbReference>
<keyword evidence="3" id="KW-0862">Zinc</keyword>
<sequence>MDFIICSKYQYIRSCCNEKSSMDGENENNELRNEDYIFLERKNKIEGRYPVVNVEPLHSGKNERYEKCFNRPLLWNGKRSDFVHQFSKLSFGMKDQINNGDIQEQNYSSLNTQEDKDFRCPRCGQKMQEPRLLPCLHPICSPCVAELMSKPIYNSSKSIKIQNTQLECGKNKYYEICPLCDFQLPNANSTIPPPHYPLQHRLVMSAIRSRFANKILCDICQDEVIAVVQCSTCLRNFCLDCGMEHQQQISLELKPLKHSIKPLWEATKVRRTALCQQHPTHALRFYCIACQQVTCKECMWSNQHRGHASENAVGAAKRVILYLTKTLQRAKMLLNKLLTQYDRDAFSNSAFDEIRDTLISIDYRYVKLINFYQLFT</sequence>
<dbReference type="SUPFAM" id="SSF57850">
    <property type="entry name" value="RING/U-box"/>
    <property type="match status" value="1"/>
</dbReference>
<comment type="caution">
    <text evidence="7">The sequence shown here is derived from an EMBL/GenBank/DDBJ whole genome shotgun (WGS) entry which is preliminary data.</text>
</comment>
<dbReference type="EMBL" id="JAWNGG020000021">
    <property type="protein sequence ID" value="KAK9308458.1"/>
    <property type="molecule type" value="Genomic_DNA"/>
</dbReference>
<dbReference type="AlphaFoldDB" id="A0AAW1AI01"/>
<feature type="domain" description="RING-type" evidence="5">
    <location>
        <begin position="120"/>
        <end position="181"/>
    </location>
</feature>
<dbReference type="GO" id="GO:0008270">
    <property type="term" value="F:zinc ion binding"/>
    <property type="evidence" value="ECO:0007669"/>
    <property type="project" value="UniProtKB-KW"/>
</dbReference>
<dbReference type="Pfam" id="PF00643">
    <property type="entry name" value="zf-B_box"/>
    <property type="match status" value="1"/>
</dbReference>
<evidence type="ECO:0000256" key="3">
    <source>
        <dbReference type="ARBA" id="ARBA00022833"/>
    </source>
</evidence>
<dbReference type="PANTHER" id="PTHR25462">
    <property type="entry name" value="BONUS, ISOFORM C-RELATED"/>
    <property type="match status" value="1"/>
</dbReference>
<keyword evidence="1" id="KW-0479">Metal-binding</keyword>